<keyword evidence="1" id="KW-0812">Transmembrane</keyword>
<proteinExistence type="predicted"/>
<evidence type="ECO:0000256" key="1">
    <source>
        <dbReference type="SAM" id="Phobius"/>
    </source>
</evidence>
<dbReference type="AlphaFoldDB" id="A0A0F7JZS2"/>
<keyword evidence="1" id="KW-0472">Membrane</keyword>
<dbReference type="OrthoDB" id="5431179at2"/>
<dbReference type="PATRIC" id="fig|1543721.4.peg.3627"/>
<dbReference type="EMBL" id="CP011412">
    <property type="protein sequence ID" value="AKH21841.1"/>
    <property type="molecule type" value="Genomic_DNA"/>
</dbReference>
<dbReference type="KEGG" id="seds:AAY24_17530"/>
<keyword evidence="3" id="KW-1185">Reference proteome</keyword>
<feature type="transmembrane region" description="Helical" evidence="1">
    <location>
        <begin position="49"/>
        <end position="73"/>
    </location>
</feature>
<evidence type="ECO:0000313" key="2">
    <source>
        <dbReference type="EMBL" id="AKH21841.1"/>
    </source>
</evidence>
<feature type="transmembrane region" description="Helical" evidence="1">
    <location>
        <begin position="21"/>
        <end position="43"/>
    </location>
</feature>
<name>A0A0F7JZS2_9GAMM</name>
<dbReference type="Proteomes" id="UP000034410">
    <property type="component" value="Chromosome"/>
</dbReference>
<reference evidence="2 3" key="1">
    <citation type="journal article" date="2015" name="Genome Announc.">
        <title>Complete Genome Sequence of Sedimenticola thiotaurini Strain SIP-G1, a Polyphosphate- and Polyhydroxyalkanoate-Accumulating Sulfur-Oxidizing Gammaproteobacterium Isolated from Salt Marsh Sediments.</title>
        <authorList>
            <person name="Flood B.E."/>
            <person name="Jones D.S."/>
            <person name="Bailey J.V."/>
        </authorList>
    </citation>
    <scope>NUCLEOTIDE SEQUENCE [LARGE SCALE GENOMIC DNA]</scope>
    <source>
        <strain evidence="2 3">SIP-G1</strain>
    </source>
</reference>
<feature type="transmembrane region" description="Helical" evidence="1">
    <location>
        <begin position="169"/>
        <end position="190"/>
    </location>
</feature>
<organism evidence="2 3">
    <name type="scientific">Sedimenticola thiotaurini</name>
    <dbReference type="NCBI Taxonomy" id="1543721"/>
    <lineage>
        <taxon>Bacteria</taxon>
        <taxon>Pseudomonadati</taxon>
        <taxon>Pseudomonadota</taxon>
        <taxon>Gammaproteobacteria</taxon>
        <taxon>Chromatiales</taxon>
        <taxon>Sedimenticolaceae</taxon>
        <taxon>Sedimenticola</taxon>
    </lineage>
</organism>
<feature type="transmembrane region" description="Helical" evidence="1">
    <location>
        <begin position="143"/>
        <end position="162"/>
    </location>
</feature>
<gene>
    <name evidence="2" type="ORF">AAY24_17530</name>
</gene>
<protein>
    <recommendedName>
        <fullName evidence="4">VIT family protein</fullName>
    </recommendedName>
</protein>
<evidence type="ECO:0008006" key="4">
    <source>
        <dbReference type="Google" id="ProtNLM"/>
    </source>
</evidence>
<keyword evidence="1" id="KW-1133">Transmembrane helix</keyword>
<accession>A0A0F7JZS2</accession>
<feature type="transmembrane region" description="Helical" evidence="1">
    <location>
        <begin position="108"/>
        <end position="131"/>
    </location>
</feature>
<evidence type="ECO:0000313" key="3">
    <source>
        <dbReference type="Proteomes" id="UP000034410"/>
    </source>
</evidence>
<dbReference type="RefSeq" id="WP_046860762.1">
    <property type="nucleotide sequence ID" value="NZ_CP011412.1"/>
</dbReference>
<sequence>MFFDKLTLWLHLTKSQGIIRRYFVVNGFDGALTMLGLITGFYLSGDAVLSLVISACLGAAIALGISGLSSAYLSESAERRKALADLEQAMVHDLSDSAHASAARGMPLIIALVNGAAPLLMSLLIILPLGLARGGIDLAMDPLLASILCAFACIFGLGAFLGNIGGTHWLLSGLKTSTIALATVALILLVG</sequence>